<dbReference type="GO" id="GO:0010468">
    <property type="term" value="P:regulation of gene expression"/>
    <property type="evidence" value="ECO:0007669"/>
    <property type="project" value="TreeGrafter"/>
</dbReference>
<keyword evidence="2" id="KW-0677">Repeat</keyword>
<dbReference type="GO" id="GO:0008270">
    <property type="term" value="F:zinc ion binding"/>
    <property type="evidence" value="ECO:0007669"/>
    <property type="project" value="UniProtKB-KW"/>
</dbReference>
<dbReference type="Pfam" id="PF23225">
    <property type="entry name" value="zf-C2H2_7th_ZNF462"/>
    <property type="match status" value="1"/>
</dbReference>
<evidence type="ECO:0000256" key="4">
    <source>
        <dbReference type="ARBA" id="ARBA00022833"/>
    </source>
</evidence>
<proteinExistence type="predicted"/>
<feature type="domain" description="C2H2-type" evidence="5">
    <location>
        <begin position="262"/>
        <end position="285"/>
    </location>
</feature>
<evidence type="ECO:0000313" key="7">
    <source>
        <dbReference type="Proteomes" id="UP000676336"/>
    </source>
</evidence>
<dbReference type="AlphaFoldDB" id="A0A8S3HIQ4"/>
<dbReference type="InterPro" id="IPR050688">
    <property type="entry name" value="Zinc_finger/UBP_domain"/>
</dbReference>
<evidence type="ECO:0000256" key="2">
    <source>
        <dbReference type="ARBA" id="ARBA00022737"/>
    </source>
</evidence>
<dbReference type="PANTHER" id="PTHR24403:SF67">
    <property type="entry name" value="FI01116P-RELATED"/>
    <property type="match status" value="1"/>
</dbReference>
<dbReference type="GO" id="GO:0005634">
    <property type="term" value="C:nucleus"/>
    <property type="evidence" value="ECO:0007669"/>
    <property type="project" value="TreeGrafter"/>
</dbReference>
<sequence>HIRDKNYRCLLCNRLYKYRGDCSFHIRRKHHRYSTNSNDYIQRFLFDTSDGDENMSKQSGGQPGTSLNNSIHNINASREQDEPVRYFGCPYCDYTSNYGGDVRKHQARKHPNVESKVIKIIRQDSEHQVSSSLSTIPNSNNIPNDDVVVDFDTNHVQDATSAITKANINLIEQQERKEKIKTIKKTDANFIQQNSSTLSILPNFAPVRVFQCSSCQQQGTYKWVVERHIRAKHPDQPDVHVIELPAELAVKLQKITPPLKRFRCSLCPLQSKHTWVIIRHIKHFHTLQTASVLDIQPDGTPIKDE</sequence>
<dbReference type="Gene3D" id="3.30.160.60">
    <property type="entry name" value="Classic Zinc Finger"/>
    <property type="match status" value="1"/>
</dbReference>
<protein>
    <recommendedName>
        <fullName evidence="5">C2H2-type domain-containing protein</fullName>
    </recommendedName>
</protein>
<comment type="caution">
    <text evidence="6">The sequence shown here is derived from an EMBL/GenBank/DDBJ whole genome shotgun (WGS) entry which is preliminary data.</text>
</comment>
<feature type="domain" description="C2H2-type" evidence="5">
    <location>
        <begin position="87"/>
        <end position="110"/>
    </location>
</feature>
<keyword evidence="1" id="KW-0479">Metal-binding</keyword>
<evidence type="ECO:0000313" key="6">
    <source>
        <dbReference type="EMBL" id="CAF5180241.1"/>
    </source>
</evidence>
<dbReference type="InterPro" id="IPR059059">
    <property type="entry name" value="Znf-C2H2_7th_ZNF462"/>
</dbReference>
<accession>A0A8S3HIQ4</accession>
<dbReference type="PANTHER" id="PTHR24403">
    <property type="entry name" value="ZINC FINGER PROTEIN"/>
    <property type="match status" value="1"/>
</dbReference>
<keyword evidence="4" id="KW-0862">Zinc</keyword>
<evidence type="ECO:0000256" key="1">
    <source>
        <dbReference type="ARBA" id="ARBA00022723"/>
    </source>
</evidence>
<evidence type="ECO:0000259" key="5">
    <source>
        <dbReference type="SMART" id="SM00355"/>
    </source>
</evidence>
<keyword evidence="3" id="KW-0863">Zinc-finger</keyword>
<dbReference type="Proteomes" id="UP000676336">
    <property type="component" value="Unassembled WGS sequence"/>
</dbReference>
<feature type="non-terminal residue" evidence="6">
    <location>
        <position position="1"/>
    </location>
</feature>
<feature type="domain" description="C2H2-type" evidence="5">
    <location>
        <begin position="210"/>
        <end position="233"/>
    </location>
</feature>
<reference evidence="6" key="1">
    <citation type="submission" date="2021-02" db="EMBL/GenBank/DDBJ databases">
        <authorList>
            <person name="Nowell W R."/>
        </authorList>
    </citation>
    <scope>NUCLEOTIDE SEQUENCE</scope>
</reference>
<name>A0A8S3HIQ4_9BILA</name>
<feature type="non-terminal residue" evidence="6">
    <location>
        <position position="305"/>
    </location>
</feature>
<organism evidence="6 7">
    <name type="scientific">Rotaria magnacalcarata</name>
    <dbReference type="NCBI Taxonomy" id="392030"/>
    <lineage>
        <taxon>Eukaryota</taxon>
        <taxon>Metazoa</taxon>
        <taxon>Spiralia</taxon>
        <taxon>Gnathifera</taxon>
        <taxon>Rotifera</taxon>
        <taxon>Eurotatoria</taxon>
        <taxon>Bdelloidea</taxon>
        <taxon>Philodinida</taxon>
        <taxon>Philodinidae</taxon>
        <taxon>Rotaria</taxon>
    </lineage>
</organism>
<evidence type="ECO:0000256" key="3">
    <source>
        <dbReference type="ARBA" id="ARBA00022771"/>
    </source>
</evidence>
<dbReference type="InterPro" id="IPR013087">
    <property type="entry name" value="Znf_C2H2_type"/>
</dbReference>
<dbReference type="EMBL" id="CAJOBI010317973">
    <property type="protein sequence ID" value="CAF5180241.1"/>
    <property type="molecule type" value="Genomic_DNA"/>
</dbReference>
<gene>
    <name evidence="6" type="ORF">SMN809_LOCUS68725</name>
</gene>
<feature type="domain" description="C2H2-type" evidence="5">
    <location>
        <begin position="7"/>
        <end position="30"/>
    </location>
</feature>
<dbReference type="SMART" id="SM00355">
    <property type="entry name" value="ZnF_C2H2"/>
    <property type="match status" value="4"/>
</dbReference>